<keyword evidence="6" id="KW-0964">Secreted</keyword>
<comment type="catalytic activity">
    <reaction evidence="13">
        <text>a pyranoside + acceptor = a pyranosid-3-ulose + reduced acceptor.</text>
        <dbReference type="EC" id="1.1.99.29"/>
    </reaction>
</comment>
<feature type="domain" description="Glucose-methanol-choline oxidoreductase C-terminal" evidence="19">
    <location>
        <begin position="472"/>
        <end position="604"/>
    </location>
</feature>
<feature type="chain" id="PRO_5040484855" description="pyranose dehydrogenase (acceptor)" evidence="17">
    <location>
        <begin position="22"/>
        <end position="619"/>
    </location>
</feature>
<dbReference type="EMBL" id="MU155165">
    <property type="protein sequence ID" value="KAF9482458.1"/>
    <property type="molecule type" value="Genomic_DNA"/>
</dbReference>
<evidence type="ECO:0000256" key="1">
    <source>
        <dbReference type="ARBA" id="ARBA00001974"/>
    </source>
</evidence>
<keyword evidence="17" id="KW-0732">Signal</keyword>
<dbReference type="Gene3D" id="3.50.50.60">
    <property type="entry name" value="FAD/NAD(P)-binding domain"/>
    <property type="match status" value="1"/>
</dbReference>
<evidence type="ECO:0000313" key="21">
    <source>
        <dbReference type="Proteomes" id="UP000807469"/>
    </source>
</evidence>
<evidence type="ECO:0000256" key="14">
    <source>
        <dbReference type="ARBA" id="ARBA00034059"/>
    </source>
</evidence>
<dbReference type="Pfam" id="PF00732">
    <property type="entry name" value="GMC_oxred_N"/>
    <property type="match status" value="1"/>
</dbReference>
<evidence type="ECO:0000256" key="17">
    <source>
        <dbReference type="SAM" id="SignalP"/>
    </source>
</evidence>
<comment type="function">
    <text evidence="9">Catalyzes the single-oxidation or sequential double oxidation reaction of carbohydrates primarily at carbon-2 and/or carbon-3 with the concomitant reduction of the flavin. The enzyme exhibits a broad sugar substrate specificity, oxidizing different aldopyranoses to the corresponding C-1, C-2, C-3 or C-1,2, C-2,3 and C-3,4 (di)dehydro sugars with substrate-specific regioselectivity. Accepts only a narrow range of electron acceptors such as substituted benzoquinones and complexed metal ions and reacts extremely slowly with O(2) as acceptor. May play a role in the natural recycling of plant matter by oxidizing all major monosaccharides in lignocellulose and by reducing quinone compounds or reactive radical species generated during lignin depolymerization.</text>
</comment>
<feature type="active site" description="Proton acceptor" evidence="15">
    <location>
        <position position="595"/>
    </location>
</feature>
<evidence type="ECO:0000256" key="9">
    <source>
        <dbReference type="ARBA" id="ARBA00024699"/>
    </source>
</evidence>
<comment type="caution">
    <text evidence="20">The sequence shown here is derived from an EMBL/GenBank/DDBJ whole genome shotgun (WGS) entry which is preliminary data.</text>
</comment>
<proteinExistence type="inferred from homology"/>
<dbReference type="InterPro" id="IPR036188">
    <property type="entry name" value="FAD/NAD-bd_sf"/>
</dbReference>
<dbReference type="PIRSF" id="PIRSF000137">
    <property type="entry name" value="Alcohol_oxidase"/>
    <property type="match status" value="1"/>
</dbReference>
<feature type="binding site" evidence="16">
    <location>
        <position position="277"/>
    </location>
    <ligand>
        <name>FAD</name>
        <dbReference type="ChEBI" id="CHEBI:57692"/>
    </ligand>
</feature>
<accession>A0A9P5Z899</accession>
<comment type="catalytic activity">
    <reaction evidence="14">
        <text>a pyranoside + acceptor = a pyranosid-3,4-diulose + reduced acceptor.</text>
        <dbReference type="EC" id="1.1.99.29"/>
    </reaction>
</comment>
<evidence type="ECO:0000259" key="18">
    <source>
        <dbReference type="Pfam" id="PF00732"/>
    </source>
</evidence>
<evidence type="ECO:0000256" key="6">
    <source>
        <dbReference type="ARBA" id="ARBA00022525"/>
    </source>
</evidence>
<evidence type="ECO:0000256" key="15">
    <source>
        <dbReference type="PIRSR" id="PIRSR000137-1"/>
    </source>
</evidence>
<keyword evidence="21" id="KW-1185">Reference proteome</keyword>
<evidence type="ECO:0000256" key="7">
    <source>
        <dbReference type="ARBA" id="ARBA00022630"/>
    </source>
</evidence>
<comment type="subcellular location">
    <subcellularLocation>
        <location evidence="2">Secreted</location>
    </subcellularLocation>
</comment>
<gene>
    <name evidence="20" type="ORF">BDN70DRAFT_853224</name>
</gene>
<evidence type="ECO:0000256" key="4">
    <source>
        <dbReference type="ARBA" id="ARBA00011245"/>
    </source>
</evidence>
<keyword evidence="7" id="KW-0285">Flavoprotein</keyword>
<evidence type="ECO:0000256" key="8">
    <source>
        <dbReference type="ARBA" id="ARBA00022827"/>
    </source>
</evidence>
<sequence>MFSPYLVSFVFNACLIGSSLAVTLTQSSQLKTRTYDYIIVGAGTAGLTLANRLTEDPNVSVLVLEAGIDRPRPSYSLYFSFSDQNQPLVTAPFLAPTLTPNSIFDWNYTVVPQVGLGGRSFPYPRGRILGGSSSVNYLFHQYGSTEDWDRFANVTGDPGWSWSNMRRFVQKHEKIVPPVDGHNTTGQIIPSIHGFNGVLGVSLPGFNQTTDTRVIQTTVELEEFPYNEDLSGIDRSLLGVGFVQGAVHGGVRSSSSSTYLAQANTRPNLTVLINATVQKLIASGSILGLKVFKTVQFTSSPGTSLAPGGGPSIQVNATKEVILSAGTIGTAQILQLSGIGNPDDLNPLNIPVLVNSPHVGRNLMDHTFLPNIFSVNGETSVDHVLQNPSSINAAVNQFFTNHTGMIVVPVSNTFGFARIPANSSVLSTDADPAPGPNSPHFEYIPTNFFISAVTPEPATGSFFTIVTVLVNPTSRGTVKIRSTNPFDKPIIDPQFLTTDFDLVAMRESVKSARRFVSAPAWSDYVIGPLVPGDSDDDIDAFVRSTTTTIFHPSGTAGMTSFLLSNGVVNPDLSVKGTLGLRVVDASVFPFIPSCHTQGPVYMVAERAAELIKLAGIIGL</sequence>
<evidence type="ECO:0000259" key="19">
    <source>
        <dbReference type="Pfam" id="PF05199"/>
    </source>
</evidence>
<dbReference type="PANTHER" id="PTHR11552:SF147">
    <property type="entry name" value="CHOLINE DEHYDROGENASE, MITOCHONDRIAL"/>
    <property type="match status" value="1"/>
</dbReference>
<dbReference type="AlphaFoldDB" id="A0A9P5Z899"/>
<evidence type="ECO:0000256" key="10">
    <source>
        <dbReference type="ARBA" id="ARBA00033986"/>
    </source>
</evidence>
<dbReference type="Proteomes" id="UP000807469">
    <property type="component" value="Unassembled WGS sequence"/>
</dbReference>
<protein>
    <recommendedName>
        <fullName evidence="5">pyranose dehydrogenase (acceptor)</fullName>
        <ecNumber evidence="5">1.1.99.29</ecNumber>
    </recommendedName>
</protein>
<evidence type="ECO:0000256" key="3">
    <source>
        <dbReference type="ARBA" id="ARBA00010790"/>
    </source>
</evidence>
<evidence type="ECO:0000256" key="11">
    <source>
        <dbReference type="ARBA" id="ARBA00034010"/>
    </source>
</evidence>
<dbReference type="Pfam" id="PF05199">
    <property type="entry name" value="GMC_oxred_C"/>
    <property type="match status" value="1"/>
</dbReference>
<feature type="signal peptide" evidence="17">
    <location>
        <begin position="1"/>
        <end position="21"/>
    </location>
</feature>
<evidence type="ECO:0000256" key="2">
    <source>
        <dbReference type="ARBA" id="ARBA00004613"/>
    </source>
</evidence>
<comment type="catalytic activity">
    <reaction evidence="11">
        <text>pyranose + acceptor = pyranos-2,3-diulose + reduced acceptor.</text>
        <dbReference type="EC" id="1.1.99.29"/>
    </reaction>
</comment>
<dbReference type="InterPro" id="IPR007867">
    <property type="entry name" value="GMC_OxRtase_C"/>
</dbReference>
<name>A0A9P5Z899_9AGAR</name>
<dbReference type="OrthoDB" id="269227at2759"/>
<dbReference type="Gene3D" id="3.30.560.10">
    <property type="entry name" value="Glucose Oxidase, domain 3"/>
    <property type="match status" value="1"/>
</dbReference>
<dbReference type="GO" id="GO:0050660">
    <property type="term" value="F:flavin adenine dinucleotide binding"/>
    <property type="evidence" value="ECO:0007669"/>
    <property type="project" value="InterPro"/>
</dbReference>
<feature type="domain" description="Glucose-methanol-choline oxidoreductase N-terminal" evidence="18">
    <location>
        <begin position="35"/>
        <end position="367"/>
    </location>
</feature>
<dbReference type="InterPro" id="IPR012132">
    <property type="entry name" value="GMC_OxRdtase"/>
</dbReference>
<dbReference type="SUPFAM" id="SSF54373">
    <property type="entry name" value="FAD-linked reductases, C-terminal domain"/>
    <property type="match status" value="1"/>
</dbReference>
<evidence type="ECO:0000256" key="12">
    <source>
        <dbReference type="ARBA" id="ARBA00034029"/>
    </source>
</evidence>
<dbReference type="SUPFAM" id="SSF51905">
    <property type="entry name" value="FAD/NAD(P)-binding domain"/>
    <property type="match status" value="1"/>
</dbReference>
<reference evidence="20" key="1">
    <citation type="submission" date="2020-11" db="EMBL/GenBank/DDBJ databases">
        <authorList>
            <consortium name="DOE Joint Genome Institute"/>
            <person name="Ahrendt S."/>
            <person name="Riley R."/>
            <person name="Andreopoulos W."/>
            <person name="Labutti K."/>
            <person name="Pangilinan J."/>
            <person name="Ruiz-Duenas F.J."/>
            <person name="Barrasa J.M."/>
            <person name="Sanchez-Garcia M."/>
            <person name="Camarero S."/>
            <person name="Miyauchi S."/>
            <person name="Serrano A."/>
            <person name="Linde D."/>
            <person name="Babiker R."/>
            <person name="Drula E."/>
            <person name="Ayuso-Fernandez I."/>
            <person name="Pacheco R."/>
            <person name="Padilla G."/>
            <person name="Ferreira P."/>
            <person name="Barriuso J."/>
            <person name="Kellner H."/>
            <person name="Castanera R."/>
            <person name="Alfaro M."/>
            <person name="Ramirez L."/>
            <person name="Pisabarro A.G."/>
            <person name="Kuo A."/>
            <person name="Tritt A."/>
            <person name="Lipzen A."/>
            <person name="He G."/>
            <person name="Yan M."/>
            <person name="Ng V."/>
            <person name="Cullen D."/>
            <person name="Martin F."/>
            <person name="Rosso M.-N."/>
            <person name="Henrissat B."/>
            <person name="Hibbett D."/>
            <person name="Martinez A.T."/>
            <person name="Grigoriev I.V."/>
        </authorList>
    </citation>
    <scope>NUCLEOTIDE SEQUENCE</scope>
    <source>
        <strain evidence="20">CIRM-BRFM 674</strain>
    </source>
</reference>
<comment type="cofactor">
    <cofactor evidence="1 16">
        <name>FAD</name>
        <dbReference type="ChEBI" id="CHEBI:57692"/>
    </cofactor>
</comment>
<feature type="active site" description="Proton donor" evidence="15">
    <location>
        <position position="551"/>
    </location>
</feature>
<evidence type="ECO:0000313" key="20">
    <source>
        <dbReference type="EMBL" id="KAF9482458.1"/>
    </source>
</evidence>
<evidence type="ECO:0000256" key="5">
    <source>
        <dbReference type="ARBA" id="ARBA00013177"/>
    </source>
</evidence>
<comment type="subunit">
    <text evidence="4">Monomer.</text>
</comment>
<comment type="similarity">
    <text evidence="3">Belongs to the GMC oxidoreductase family.</text>
</comment>
<organism evidence="20 21">
    <name type="scientific">Pholiota conissans</name>
    <dbReference type="NCBI Taxonomy" id="109636"/>
    <lineage>
        <taxon>Eukaryota</taxon>
        <taxon>Fungi</taxon>
        <taxon>Dikarya</taxon>
        <taxon>Basidiomycota</taxon>
        <taxon>Agaricomycotina</taxon>
        <taxon>Agaricomycetes</taxon>
        <taxon>Agaricomycetidae</taxon>
        <taxon>Agaricales</taxon>
        <taxon>Agaricineae</taxon>
        <taxon>Strophariaceae</taxon>
        <taxon>Pholiota</taxon>
    </lineage>
</organism>
<dbReference type="GO" id="GO:0005576">
    <property type="term" value="C:extracellular region"/>
    <property type="evidence" value="ECO:0007669"/>
    <property type="project" value="UniProtKB-SubCell"/>
</dbReference>
<dbReference type="PANTHER" id="PTHR11552">
    <property type="entry name" value="GLUCOSE-METHANOL-CHOLINE GMC OXIDOREDUCTASE"/>
    <property type="match status" value="1"/>
</dbReference>
<dbReference type="GO" id="GO:0033718">
    <property type="term" value="F:pyranose dehydrogenase (acceptor) activity"/>
    <property type="evidence" value="ECO:0007669"/>
    <property type="project" value="UniProtKB-EC"/>
</dbReference>
<dbReference type="EC" id="1.1.99.29" evidence="5"/>
<evidence type="ECO:0000256" key="16">
    <source>
        <dbReference type="PIRSR" id="PIRSR000137-2"/>
    </source>
</evidence>
<dbReference type="InterPro" id="IPR000172">
    <property type="entry name" value="GMC_OxRdtase_N"/>
</dbReference>
<evidence type="ECO:0000256" key="13">
    <source>
        <dbReference type="ARBA" id="ARBA00034050"/>
    </source>
</evidence>
<keyword evidence="8 16" id="KW-0274">FAD</keyword>
<comment type="catalytic activity">
    <reaction evidence="10">
        <text>pyranose + acceptor = pyranos-2-ulose + reduced acceptor.</text>
        <dbReference type="EC" id="1.1.99.29"/>
    </reaction>
</comment>
<comment type="catalytic activity">
    <reaction evidence="12">
        <text>pyranose + acceptor = pyranos-3-ulose + reduced acceptor.</text>
        <dbReference type="EC" id="1.1.99.29"/>
    </reaction>
</comment>